<reference evidence="4" key="1">
    <citation type="submission" date="2015-07" db="EMBL/GenBank/DDBJ databases">
        <authorList>
            <person name="Teixeira M.M."/>
            <person name="Souza R.C."/>
            <person name="Almeida L.G."/>
            <person name="Vicente V.A."/>
            <person name="de Hoog S."/>
            <person name="Bocca A.L."/>
            <person name="de Almeida S.R."/>
            <person name="Vasconcelos A.T."/>
            <person name="Felipe M.S."/>
        </authorList>
    </citation>
    <scope>NUCLEOTIDE SEQUENCE [LARGE SCALE GENOMIC DNA]</scope>
    <source>
        <strain evidence="4">KSF</strain>
    </source>
</reference>
<feature type="compositionally biased region" description="Low complexity" evidence="1">
    <location>
        <begin position="155"/>
        <end position="165"/>
    </location>
</feature>
<dbReference type="InterPro" id="IPR018851">
    <property type="entry name" value="Borealin_N"/>
</dbReference>
<feature type="compositionally biased region" description="Pro residues" evidence="1">
    <location>
        <begin position="320"/>
        <end position="330"/>
    </location>
</feature>
<dbReference type="Proteomes" id="UP000094526">
    <property type="component" value="Unassembled WGS sequence"/>
</dbReference>
<dbReference type="VEuPathDB" id="FungiDB:G647_03345"/>
<evidence type="ECO:0000313" key="3">
    <source>
        <dbReference type="EMBL" id="OCT49432.1"/>
    </source>
</evidence>
<dbReference type="Pfam" id="PF10444">
    <property type="entry name" value="Nbl1_Borealin_N"/>
    <property type="match status" value="1"/>
</dbReference>
<feature type="compositionally biased region" description="Polar residues" evidence="1">
    <location>
        <begin position="221"/>
        <end position="232"/>
    </location>
</feature>
<comment type="caution">
    <text evidence="3">The sequence shown here is derived from an EMBL/GenBank/DDBJ whole genome shotgun (WGS) entry which is preliminary data.</text>
</comment>
<feature type="region of interest" description="Disordered" evidence="1">
    <location>
        <begin position="296"/>
        <end position="417"/>
    </location>
</feature>
<evidence type="ECO:0000259" key="2">
    <source>
        <dbReference type="Pfam" id="PF10444"/>
    </source>
</evidence>
<feature type="domain" description="Borealin N-terminal" evidence="2">
    <location>
        <begin position="35"/>
        <end position="108"/>
    </location>
</feature>
<dbReference type="VEuPathDB" id="FungiDB:CLCR_04907"/>
<dbReference type="EMBL" id="LGRB01000011">
    <property type="protein sequence ID" value="OCT49432.1"/>
    <property type="molecule type" value="Genomic_DNA"/>
</dbReference>
<dbReference type="AlphaFoldDB" id="A0A1C1CLV6"/>
<proteinExistence type="predicted"/>
<evidence type="ECO:0000256" key="1">
    <source>
        <dbReference type="SAM" id="MobiDB-lite"/>
    </source>
</evidence>
<feature type="region of interest" description="Disordered" evidence="1">
    <location>
        <begin position="106"/>
        <end position="242"/>
    </location>
</feature>
<sequence>MTRKRKSEEIEDQPAGAVTPTGSPARKKMRITLQQKQALMDNLQLESMKMLLLRNCITADMFPVTERARQLRAGYALQCADLRARIERRVNRIPLTMRKMTMRELMEQHQPARPAKDAPRTSPPKQKTSVEIPTPKRKPLPPLPQEHALNKLPSPARQQAQQAPTRAKKRPSSEIQIASDKENESHPDNLPVVKNTKRLKATTAQPTRTTSRTAKHTTTSVLSPRSHNSRTLPRSPIKDIYLPTSPAKSMIARPTTAMSPVRPTSPFKSAATAATSAISASMHGMYEQAKRGGTATAAKFTRTASKEKKETAPAVKGQMLPPPKPKPSAPASPQRTFSQASTHSTSTDVSTASNGTTVVKPKRGGRTAAAVSKTGKSAAEPGSPAEKKKGGVARAASAAKTALKRNAGTTGAASKKVVVAEPAAGKRVLRKRA</sequence>
<name>A0A1C1CLV6_9EURO</name>
<keyword evidence="4" id="KW-1185">Reference proteome</keyword>
<feature type="region of interest" description="Disordered" evidence="1">
    <location>
        <begin position="1"/>
        <end position="26"/>
    </location>
</feature>
<feature type="compositionally biased region" description="Low complexity" evidence="1">
    <location>
        <begin position="201"/>
        <end position="220"/>
    </location>
</feature>
<organism evidence="3 4">
    <name type="scientific">Cladophialophora carrionii</name>
    <dbReference type="NCBI Taxonomy" id="86049"/>
    <lineage>
        <taxon>Eukaryota</taxon>
        <taxon>Fungi</taxon>
        <taxon>Dikarya</taxon>
        <taxon>Ascomycota</taxon>
        <taxon>Pezizomycotina</taxon>
        <taxon>Eurotiomycetes</taxon>
        <taxon>Chaetothyriomycetidae</taxon>
        <taxon>Chaetothyriales</taxon>
        <taxon>Herpotrichiellaceae</taxon>
        <taxon>Cladophialophora</taxon>
    </lineage>
</organism>
<feature type="compositionally biased region" description="Polar residues" evidence="1">
    <location>
        <begin position="334"/>
        <end position="357"/>
    </location>
</feature>
<evidence type="ECO:0000313" key="4">
    <source>
        <dbReference type="Proteomes" id="UP000094526"/>
    </source>
</evidence>
<accession>A0A1C1CLV6</accession>
<dbReference type="OrthoDB" id="2392550at2759"/>
<gene>
    <name evidence="3" type="ORF">CLCR_04907</name>
</gene>
<protein>
    <recommendedName>
        <fullName evidence="2">Borealin N-terminal domain-containing protein</fullName>
    </recommendedName>
</protein>
<feature type="compositionally biased region" description="Low complexity" evidence="1">
    <location>
        <begin position="392"/>
        <end position="407"/>
    </location>
</feature>
<dbReference type="eggNOG" id="ENOG502S9QE">
    <property type="taxonomic scope" value="Eukaryota"/>
</dbReference>